<dbReference type="OrthoDB" id="2649at2759"/>
<comment type="caution">
    <text evidence="2">The sequence shown here is derived from an EMBL/GenBank/DDBJ whole genome shotgun (WGS) entry which is preliminary data.</text>
</comment>
<keyword evidence="3" id="KW-1185">Reference proteome</keyword>
<name>A0A835UFW2_VANPL</name>
<dbReference type="EMBL" id="JADCNL010000011">
    <property type="protein sequence ID" value="KAG0461544.1"/>
    <property type="molecule type" value="Genomic_DNA"/>
</dbReference>
<evidence type="ECO:0000313" key="2">
    <source>
        <dbReference type="EMBL" id="KAG0461544.1"/>
    </source>
</evidence>
<evidence type="ECO:0008006" key="4">
    <source>
        <dbReference type="Google" id="ProtNLM"/>
    </source>
</evidence>
<feature type="signal peptide" evidence="1">
    <location>
        <begin position="1"/>
        <end position="18"/>
    </location>
</feature>
<accession>A0A835UFW2</accession>
<dbReference type="AlphaFoldDB" id="A0A835UFW2"/>
<reference evidence="2 3" key="1">
    <citation type="journal article" date="2020" name="Nat. Food">
        <title>A phased Vanilla planifolia genome enables genetic improvement of flavour and production.</title>
        <authorList>
            <person name="Hasing T."/>
            <person name="Tang H."/>
            <person name="Brym M."/>
            <person name="Khazi F."/>
            <person name="Huang T."/>
            <person name="Chambers A.H."/>
        </authorList>
    </citation>
    <scope>NUCLEOTIDE SEQUENCE [LARGE SCALE GENOMIC DNA]</scope>
    <source>
        <tissue evidence="2">Leaf</tissue>
    </source>
</reference>
<feature type="chain" id="PRO_5032545600" description="Secreted protein" evidence="1">
    <location>
        <begin position="19"/>
        <end position="134"/>
    </location>
</feature>
<dbReference type="Proteomes" id="UP000636800">
    <property type="component" value="Chromosome 11"/>
</dbReference>
<proteinExistence type="predicted"/>
<keyword evidence="1" id="KW-0732">Signal</keyword>
<organism evidence="2 3">
    <name type="scientific">Vanilla planifolia</name>
    <name type="common">Vanilla</name>
    <dbReference type="NCBI Taxonomy" id="51239"/>
    <lineage>
        <taxon>Eukaryota</taxon>
        <taxon>Viridiplantae</taxon>
        <taxon>Streptophyta</taxon>
        <taxon>Embryophyta</taxon>
        <taxon>Tracheophyta</taxon>
        <taxon>Spermatophyta</taxon>
        <taxon>Magnoliopsida</taxon>
        <taxon>Liliopsida</taxon>
        <taxon>Asparagales</taxon>
        <taxon>Orchidaceae</taxon>
        <taxon>Vanilloideae</taxon>
        <taxon>Vanilleae</taxon>
        <taxon>Vanilla</taxon>
    </lineage>
</organism>
<sequence>MPCLTNLGLLFAAQPSGAFLVELSNSLGAGRESTSWINYRSLDCWFSACIKSYRMRLLPWTELFRFARMRTGIMQRTPRVFDLYALLRFRLRSSKPSLILGLLLAAAPSEAFLVELSNSLGAGREAMWDQLPIV</sequence>
<evidence type="ECO:0000256" key="1">
    <source>
        <dbReference type="SAM" id="SignalP"/>
    </source>
</evidence>
<gene>
    <name evidence="2" type="ORF">HPP92_021841</name>
</gene>
<evidence type="ECO:0000313" key="3">
    <source>
        <dbReference type="Proteomes" id="UP000636800"/>
    </source>
</evidence>
<protein>
    <recommendedName>
        <fullName evidence="4">Secreted protein</fullName>
    </recommendedName>
</protein>